<evidence type="ECO:0000313" key="10">
    <source>
        <dbReference type="Proteomes" id="UP000184123"/>
    </source>
</evidence>
<dbReference type="Pfam" id="PF03547">
    <property type="entry name" value="Mem_trans"/>
    <property type="match status" value="1"/>
</dbReference>
<dbReference type="PANTHER" id="PTHR36838">
    <property type="entry name" value="AUXIN EFFLUX CARRIER FAMILY PROTEIN"/>
    <property type="match status" value="1"/>
</dbReference>
<accession>A0A1M7E266</accession>
<feature type="transmembrane region" description="Helical" evidence="7">
    <location>
        <begin position="35"/>
        <end position="53"/>
    </location>
</feature>
<keyword evidence="4 7" id="KW-0812">Transmembrane</keyword>
<dbReference type="Proteomes" id="UP000184123">
    <property type="component" value="Unassembled WGS sequence"/>
</dbReference>
<feature type="transmembrane region" description="Helical" evidence="7">
    <location>
        <begin position="293"/>
        <end position="313"/>
    </location>
</feature>
<feature type="transmembrane region" description="Helical" evidence="7">
    <location>
        <begin position="65"/>
        <end position="84"/>
    </location>
</feature>
<dbReference type="RefSeq" id="WP_073434470.1">
    <property type="nucleotide sequence ID" value="NZ_BJXU01000029.1"/>
</dbReference>
<keyword evidence="11" id="KW-1185">Reference proteome</keyword>
<keyword evidence="2" id="KW-0813">Transport</keyword>
<feature type="transmembrane region" description="Helical" evidence="7">
    <location>
        <begin position="261"/>
        <end position="281"/>
    </location>
</feature>
<feature type="transmembrane region" description="Helical" evidence="7">
    <location>
        <begin position="6"/>
        <end position="23"/>
    </location>
</feature>
<keyword evidence="6 7" id="KW-0472">Membrane</keyword>
<dbReference type="OrthoDB" id="9810457at2"/>
<feature type="transmembrane region" description="Helical" evidence="7">
    <location>
        <begin position="232"/>
        <end position="255"/>
    </location>
</feature>
<evidence type="ECO:0000256" key="5">
    <source>
        <dbReference type="ARBA" id="ARBA00022989"/>
    </source>
</evidence>
<feature type="transmembrane region" description="Helical" evidence="7">
    <location>
        <begin position="200"/>
        <end position="220"/>
    </location>
</feature>
<evidence type="ECO:0000256" key="6">
    <source>
        <dbReference type="ARBA" id="ARBA00023136"/>
    </source>
</evidence>
<dbReference type="Proteomes" id="UP000321726">
    <property type="component" value="Unassembled WGS sequence"/>
</dbReference>
<evidence type="ECO:0000256" key="3">
    <source>
        <dbReference type="ARBA" id="ARBA00022475"/>
    </source>
</evidence>
<gene>
    <name evidence="8" type="ORF">HCU01_08260</name>
    <name evidence="9" type="ORF">SAMN05660971_01584</name>
</gene>
<reference evidence="8 11" key="2">
    <citation type="submission" date="2019-07" db="EMBL/GenBank/DDBJ databases">
        <title>Whole genome shotgun sequence of Halomonas cupida NBRC 102219.</title>
        <authorList>
            <person name="Hosoyama A."/>
            <person name="Uohara A."/>
            <person name="Ohji S."/>
            <person name="Ichikawa N."/>
        </authorList>
    </citation>
    <scope>NUCLEOTIDE SEQUENCE [LARGE SCALE GENOMIC DNA]</scope>
    <source>
        <strain evidence="8 11">NBRC 102219</strain>
    </source>
</reference>
<dbReference type="AlphaFoldDB" id="A0A1M7E266"/>
<dbReference type="EMBL" id="BJXU01000029">
    <property type="protein sequence ID" value="GEN22877.1"/>
    <property type="molecule type" value="Genomic_DNA"/>
</dbReference>
<dbReference type="GO" id="GO:0016020">
    <property type="term" value="C:membrane"/>
    <property type="evidence" value="ECO:0007669"/>
    <property type="project" value="UniProtKB-SubCell"/>
</dbReference>
<evidence type="ECO:0000256" key="7">
    <source>
        <dbReference type="SAM" id="Phobius"/>
    </source>
</evidence>
<proteinExistence type="predicted"/>
<dbReference type="STRING" id="44933.SAMN05660971_01584"/>
<organism evidence="9 10">
    <name type="scientific">Halomonas cupida</name>
    <dbReference type="NCBI Taxonomy" id="44933"/>
    <lineage>
        <taxon>Bacteria</taxon>
        <taxon>Pseudomonadati</taxon>
        <taxon>Pseudomonadota</taxon>
        <taxon>Gammaproteobacteria</taxon>
        <taxon>Oceanospirillales</taxon>
        <taxon>Halomonadaceae</taxon>
        <taxon>Halomonas</taxon>
    </lineage>
</organism>
<feature type="transmembrane region" description="Helical" evidence="7">
    <location>
        <begin position="127"/>
        <end position="147"/>
    </location>
</feature>
<evidence type="ECO:0000256" key="4">
    <source>
        <dbReference type="ARBA" id="ARBA00022692"/>
    </source>
</evidence>
<keyword evidence="5 7" id="KW-1133">Transmembrane helix</keyword>
<feature type="transmembrane region" description="Helical" evidence="7">
    <location>
        <begin position="168"/>
        <end position="188"/>
    </location>
</feature>
<dbReference type="InterPro" id="IPR004776">
    <property type="entry name" value="Mem_transp_PIN-like"/>
</dbReference>
<keyword evidence="3" id="KW-1003">Cell membrane</keyword>
<dbReference type="GO" id="GO:0055085">
    <property type="term" value="P:transmembrane transport"/>
    <property type="evidence" value="ECO:0007669"/>
    <property type="project" value="InterPro"/>
</dbReference>
<evidence type="ECO:0000256" key="1">
    <source>
        <dbReference type="ARBA" id="ARBA00004141"/>
    </source>
</evidence>
<feature type="transmembrane region" description="Helical" evidence="7">
    <location>
        <begin position="96"/>
        <end position="115"/>
    </location>
</feature>
<protein>
    <submittedName>
        <fullName evidence="8">Malonate transporter</fullName>
    </submittedName>
</protein>
<dbReference type="EMBL" id="FRCA01000003">
    <property type="protein sequence ID" value="SHL85824.1"/>
    <property type="molecule type" value="Genomic_DNA"/>
</dbReference>
<name>A0A1M7E266_9GAMM</name>
<reference evidence="9 10" key="1">
    <citation type="submission" date="2016-11" db="EMBL/GenBank/DDBJ databases">
        <authorList>
            <person name="Jaros S."/>
            <person name="Januszkiewicz K."/>
            <person name="Wedrychowicz H."/>
        </authorList>
    </citation>
    <scope>NUCLEOTIDE SEQUENCE [LARGE SCALE GENOMIC DNA]</scope>
    <source>
        <strain evidence="9 10">DSM 4740</strain>
    </source>
</reference>
<evidence type="ECO:0000313" key="8">
    <source>
        <dbReference type="EMBL" id="GEN22877.1"/>
    </source>
</evidence>
<sequence>MFDVLAITAPIFLLIGIGYTARWRELISPVQLSGIGTFVLYFSLPALVIKALTQNPLEDVLSGSFLVAYGLGSIGTFALGLLVARRLQRKPLTEGALQALGMAASNSGFIGYPVGALVLGPTVAAKFLALCMLIENLVIIPLALILAEAGQQQGVRLGPLVRHTLQRLARNPIMIGLATGLTVAISGISLPVPLERVIEMLASASAPAALFVIGGTLYGLQLKGMVRDIASIASGKLLLHPLLVSGIFLLLTWFVPDIDTMLLAGALLFASCPMISVYPLLGARFGMEGIGSAALMASTLLSFLTLSTVIWVVSHHL</sequence>
<evidence type="ECO:0000256" key="2">
    <source>
        <dbReference type="ARBA" id="ARBA00022448"/>
    </source>
</evidence>
<dbReference type="PANTHER" id="PTHR36838:SF3">
    <property type="entry name" value="TRANSPORTER AUXIN EFFLUX CARRIER EC FAMILY"/>
    <property type="match status" value="1"/>
</dbReference>
<evidence type="ECO:0000313" key="9">
    <source>
        <dbReference type="EMBL" id="SHL85824.1"/>
    </source>
</evidence>
<comment type="subcellular location">
    <subcellularLocation>
        <location evidence="1">Membrane</location>
        <topology evidence="1">Multi-pass membrane protein</topology>
    </subcellularLocation>
</comment>
<evidence type="ECO:0000313" key="11">
    <source>
        <dbReference type="Proteomes" id="UP000321726"/>
    </source>
</evidence>